<organism evidence="1 2">
    <name type="scientific">Notothenia coriiceps</name>
    <name type="common">black rockcod</name>
    <dbReference type="NCBI Taxonomy" id="8208"/>
    <lineage>
        <taxon>Eukaryota</taxon>
        <taxon>Metazoa</taxon>
        <taxon>Chordata</taxon>
        <taxon>Craniata</taxon>
        <taxon>Vertebrata</taxon>
        <taxon>Euteleostomi</taxon>
        <taxon>Actinopterygii</taxon>
        <taxon>Neopterygii</taxon>
        <taxon>Teleostei</taxon>
        <taxon>Neoteleostei</taxon>
        <taxon>Acanthomorphata</taxon>
        <taxon>Eupercaria</taxon>
        <taxon>Perciformes</taxon>
        <taxon>Notothenioidei</taxon>
        <taxon>Nototheniidae</taxon>
        <taxon>Notothenia</taxon>
    </lineage>
</organism>
<evidence type="ECO:0000313" key="2">
    <source>
        <dbReference type="RefSeq" id="XP_010766919.1"/>
    </source>
</evidence>
<evidence type="ECO:0000313" key="1">
    <source>
        <dbReference type="Proteomes" id="UP000504611"/>
    </source>
</evidence>
<dbReference type="InterPro" id="IPR011993">
    <property type="entry name" value="PH-like_dom_sf"/>
</dbReference>
<reference evidence="2" key="1">
    <citation type="submission" date="2025-08" db="UniProtKB">
        <authorList>
            <consortium name="RefSeq"/>
        </authorList>
    </citation>
    <scope>IDENTIFICATION</scope>
    <source>
        <tissue evidence="2">Muscle</tissue>
    </source>
</reference>
<gene>
    <name evidence="2" type="primary">LOC104943270</name>
</gene>
<dbReference type="OrthoDB" id="8931105at2759"/>
<dbReference type="AlphaFoldDB" id="A0A6I9MKM2"/>
<dbReference type="GeneID" id="104943270"/>
<protein>
    <submittedName>
        <fullName evidence="2">1-phosphatidylinositol 4,5-bisphosphate phosphodiesterase delta-1-like</fullName>
    </submittedName>
</protein>
<dbReference type="KEGG" id="ncc:104943270"/>
<name>A0A6I9MKM2_9TELE</name>
<accession>A0A6I9MKM2</accession>
<keyword evidence="1" id="KW-1185">Reference proteome</keyword>
<dbReference type="Proteomes" id="UP000504611">
    <property type="component" value="Unplaced"/>
</dbReference>
<dbReference type="Gene3D" id="2.30.29.30">
    <property type="entry name" value="Pleckstrin-homology domain (PH domain)/Phosphotyrosine-binding domain (PTB)"/>
    <property type="match status" value="1"/>
</dbReference>
<proteinExistence type="predicted"/>
<sequence>MPCLHKRLKKTKSEEEAFLEKARRIARENGKRLGLEGDADLNFLLVGGELIKIRSSSWKRNRFFKLQEDCKTLWYESHKTFRKNQTCKCQKDEKHDEAQALFF</sequence>
<dbReference type="SUPFAM" id="SSF50729">
    <property type="entry name" value="PH domain-like"/>
    <property type="match status" value="1"/>
</dbReference>
<dbReference type="RefSeq" id="XP_010766919.1">
    <property type="nucleotide sequence ID" value="XM_010768617.1"/>
</dbReference>